<dbReference type="PANTHER" id="PTHR30136:SF35">
    <property type="entry name" value="HTH-TYPE TRANSCRIPTIONAL REGULATOR RV1719"/>
    <property type="match status" value="1"/>
</dbReference>
<dbReference type="InterPro" id="IPR050707">
    <property type="entry name" value="HTH_MetabolicPath_Reg"/>
</dbReference>
<dbReference type="InterPro" id="IPR014757">
    <property type="entry name" value="Tscrpt_reg_IclR_C"/>
</dbReference>
<dbReference type="Gene3D" id="3.30.450.40">
    <property type="match status" value="1"/>
</dbReference>
<dbReference type="EMBL" id="BAAFZP010000002">
    <property type="protein sequence ID" value="GAB1584595.1"/>
    <property type="molecule type" value="Genomic_DNA"/>
</dbReference>
<dbReference type="Proteomes" id="UP001628091">
    <property type="component" value="Unassembled WGS sequence"/>
</dbReference>
<keyword evidence="3" id="KW-1185">Reference proteome</keyword>
<dbReference type="PROSITE" id="PS51078">
    <property type="entry name" value="ICLR_ED"/>
    <property type="match status" value="1"/>
</dbReference>
<feature type="domain" description="IclR-ED" evidence="1">
    <location>
        <begin position="1"/>
        <end position="179"/>
    </location>
</feature>
<evidence type="ECO:0000313" key="2">
    <source>
        <dbReference type="EMBL" id="GAB1584595.1"/>
    </source>
</evidence>
<evidence type="ECO:0000259" key="1">
    <source>
        <dbReference type="PROSITE" id="PS51078"/>
    </source>
</evidence>
<sequence length="179" mass="19671">MLGTAASTQVDLVRVANPILESLSQKVNETTQLRIIDNGESLCIAKFEPTRDLRVHCMIGRRRPLHAGSYKVLLAFLPPQIQAQLIPVTLEKFTSRTITNRAQLSLELQRIREAGYCVSRGEVSDQLVSVSVPVLAFDGSVIAAVNIAAPAFRTQESDIERYIGLLKDAAKEISKGLGW</sequence>
<dbReference type="SUPFAM" id="SSF55781">
    <property type="entry name" value="GAF domain-like"/>
    <property type="match status" value="1"/>
</dbReference>
<dbReference type="PANTHER" id="PTHR30136">
    <property type="entry name" value="HELIX-TURN-HELIX TRANSCRIPTIONAL REGULATOR, ICLR FAMILY"/>
    <property type="match status" value="1"/>
</dbReference>
<name>A0ABQ0H6R6_9HYPH</name>
<protein>
    <recommendedName>
        <fullName evidence="1">IclR-ED domain-containing protein</fullName>
    </recommendedName>
</protein>
<evidence type="ECO:0000313" key="3">
    <source>
        <dbReference type="Proteomes" id="UP001628091"/>
    </source>
</evidence>
<dbReference type="Pfam" id="PF01614">
    <property type="entry name" value="IclR_C"/>
    <property type="match status" value="1"/>
</dbReference>
<proteinExistence type="predicted"/>
<gene>
    <name evidence="2" type="ORF">PPNSA23_45380</name>
</gene>
<organism evidence="2 3">
    <name type="scientific">Phyllobacterium phragmitis</name>
    <dbReference type="NCBI Taxonomy" id="2670329"/>
    <lineage>
        <taxon>Bacteria</taxon>
        <taxon>Pseudomonadati</taxon>
        <taxon>Pseudomonadota</taxon>
        <taxon>Alphaproteobacteria</taxon>
        <taxon>Hyphomicrobiales</taxon>
        <taxon>Phyllobacteriaceae</taxon>
        <taxon>Phyllobacterium</taxon>
    </lineage>
</organism>
<dbReference type="InterPro" id="IPR029016">
    <property type="entry name" value="GAF-like_dom_sf"/>
</dbReference>
<reference evidence="2 3" key="1">
    <citation type="submission" date="2024-10" db="EMBL/GenBank/DDBJ databases">
        <title>Isolation, draft genome sequencing and identification of Phyllobacterium sp. NSA23, isolated from leaf soil.</title>
        <authorList>
            <person name="Akita H."/>
        </authorList>
    </citation>
    <scope>NUCLEOTIDE SEQUENCE [LARGE SCALE GENOMIC DNA]</scope>
    <source>
        <strain evidence="2 3">NSA23</strain>
    </source>
</reference>
<comment type="caution">
    <text evidence="2">The sequence shown here is derived from an EMBL/GenBank/DDBJ whole genome shotgun (WGS) entry which is preliminary data.</text>
</comment>
<accession>A0ABQ0H6R6</accession>